<dbReference type="InterPro" id="IPR036388">
    <property type="entry name" value="WH-like_DNA-bd_sf"/>
</dbReference>
<comment type="caution">
    <text evidence="2">The sequence shown here is derived from an EMBL/GenBank/DDBJ whole genome shotgun (WGS) entry which is preliminary data.</text>
</comment>
<evidence type="ECO:0000256" key="1">
    <source>
        <dbReference type="SAM" id="MobiDB-lite"/>
    </source>
</evidence>
<sequence length="192" mass="22433">MTDLANQQSVSSTAENMVKNGDGKIDRKDIDILLNEYIFRKYRLARDEVSQLTHGITIREYVALYIMKNQKDTDVMKNQKDTDEIYDGRMYLQDLVDTMQIPMRKASQMVNDLKERGAVAWEYDGDGSEGTYVVITESGEKLLEEREKQLNVFYGDVIKEFGKENMIQLLHLMRRMDVIVNTEFKKMEEAHE</sequence>
<evidence type="ECO:0000313" key="2">
    <source>
        <dbReference type="EMBL" id="MBB5182839.1"/>
    </source>
</evidence>
<keyword evidence="3" id="KW-1185">Reference proteome</keyword>
<dbReference type="AlphaFoldDB" id="A0A7W8CYQ7"/>
<dbReference type="Proteomes" id="UP000539953">
    <property type="component" value="Unassembled WGS sequence"/>
</dbReference>
<name>A0A7W8CYQ7_9FIRM</name>
<gene>
    <name evidence="2" type="ORF">HNQ47_000859</name>
</gene>
<dbReference type="SUPFAM" id="SSF46785">
    <property type="entry name" value="Winged helix' DNA-binding domain"/>
    <property type="match status" value="1"/>
</dbReference>
<feature type="region of interest" description="Disordered" evidence="1">
    <location>
        <begin position="1"/>
        <end position="20"/>
    </location>
</feature>
<feature type="compositionally biased region" description="Polar residues" evidence="1">
    <location>
        <begin position="1"/>
        <end position="15"/>
    </location>
</feature>
<organism evidence="2 3">
    <name type="scientific">Catenisphaera adipataccumulans</name>
    <dbReference type="NCBI Taxonomy" id="700500"/>
    <lineage>
        <taxon>Bacteria</taxon>
        <taxon>Bacillati</taxon>
        <taxon>Bacillota</taxon>
        <taxon>Erysipelotrichia</taxon>
        <taxon>Erysipelotrichales</taxon>
        <taxon>Erysipelotrichaceae</taxon>
        <taxon>Catenisphaera</taxon>
    </lineage>
</organism>
<dbReference type="RefSeq" id="WP_183327897.1">
    <property type="nucleotide sequence ID" value="NZ_JACHHK010000003.1"/>
</dbReference>
<dbReference type="GO" id="GO:0003677">
    <property type="term" value="F:DNA binding"/>
    <property type="evidence" value="ECO:0007669"/>
    <property type="project" value="UniProtKB-KW"/>
</dbReference>
<dbReference type="EMBL" id="JACHHK010000003">
    <property type="protein sequence ID" value="MBB5182839.1"/>
    <property type="molecule type" value="Genomic_DNA"/>
</dbReference>
<evidence type="ECO:0000313" key="3">
    <source>
        <dbReference type="Proteomes" id="UP000539953"/>
    </source>
</evidence>
<dbReference type="InterPro" id="IPR036390">
    <property type="entry name" value="WH_DNA-bd_sf"/>
</dbReference>
<dbReference type="Gene3D" id="1.10.10.10">
    <property type="entry name" value="Winged helix-like DNA-binding domain superfamily/Winged helix DNA-binding domain"/>
    <property type="match status" value="1"/>
</dbReference>
<reference evidence="2 3" key="1">
    <citation type="submission" date="2020-08" db="EMBL/GenBank/DDBJ databases">
        <title>Genomic Encyclopedia of Type Strains, Phase IV (KMG-IV): sequencing the most valuable type-strain genomes for metagenomic binning, comparative biology and taxonomic classification.</title>
        <authorList>
            <person name="Goeker M."/>
        </authorList>
    </citation>
    <scope>NUCLEOTIDE SEQUENCE [LARGE SCALE GENOMIC DNA]</scope>
    <source>
        <strain evidence="2 3">DSM 25799</strain>
    </source>
</reference>
<accession>A0A7W8CYQ7</accession>
<protein>
    <submittedName>
        <fullName evidence="2">DNA-binding MarR family transcriptional regulator</fullName>
    </submittedName>
</protein>
<keyword evidence="2" id="KW-0238">DNA-binding</keyword>
<proteinExistence type="predicted"/>